<comment type="caution">
    <text evidence="1">The sequence shown here is derived from an EMBL/GenBank/DDBJ whole genome shotgun (WGS) entry which is preliminary data.</text>
</comment>
<dbReference type="EMBL" id="CM056741">
    <property type="protein sequence ID" value="KAJ8687129.1"/>
    <property type="molecule type" value="Genomic_DNA"/>
</dbReference>
<organism evidence="1 2">
    <name type="scientific">Eretmocerus hayati</name>
    <dbReference type="NCBI Taxonomy" id="131215"/>
    <lineage>
        <taxon>Eukaryota</taxon>
        <taxon>Metazoa</taxon>
        <taxon>Ecdysozoa</taxon>
        <taxon>Arthropoda</taxon>
        <taxon>Hexapoda</taxon>
        <taxon>Insecta</taxon>
        <taxon>Pterygota</taxon>
        <taxon>Neoptera</taxon>
        <taxon>Endopterygota</taxon>
        <taxon>Hymenoptera</taxon>
        <taxon>Apocrita</taxon>
        <taxon>Proctotrupomorpha</taxon>
        <taxon>Chalcidoidea</taxon>
        <taxon>Aphelinidae</taxon>
        <taxon>Aphelininae</taxon>
        <taxon>Eretmocerus</taxon>
    </lineage>
</organism>
<reference evidence="1" key="1">
    <citation type="submission" date="2023-04" db="EMBL/GenBank/DDBJ databases">
        <title>A chromosome-level genome assembly of the parasitoid wasp Eretmocerus hayati.</title>
        <authorList>
            <person name="Zhong Y."/>
            <person name="Liu S."/>
            <person name="Liu Y."/>
        </authorList>
    </citation>
    <scope>NUCLEOTIDE SEQUENCE</scope>
    <source>
        <strain evidence="1">ZJU_SS_LIU_2023</strain>
    </source>
</reference>
<accession>A0ACC2PU56</accession>
<dbReference type="Proteomes" id="UP001239111">
    <property type="component" value="Chromosome 1"/>
</dbReference>
<evidence type="ECO:0000313" key="2">
    <source>
        <dbReference type="Proteomes" id="UP001239111"/>
    </source>
</evidence>
<proteinExistence type="predicted"/>
<keyword evidence="2" id="KW-1185">Reference proteome</keyword>
<evidence type="ECO:0000313" key="1">
    <source>
        <dbReference type="EMBL" id="KAJ8687129.1"/>
    </source>
</evidence>
<gene>
    <name evidence="1" type="ORF">QAD02_022923</name>
</gene>
<name>A0ACC2PU56_9HYME</name>
<protein>
    <submittedName>
        <fullName evidence="1">Uncharacterized protein</fullName>
    </submittedName>
</protein>
<sequence length="713" mass="79249">MSPNECSSRLCDELEPPEWGALRELCSSNLEHFSTHQDENSSKIKSALTLVLDTLETLKSDYEELSRIAPLFDFDENTPGNGYRSFLLLVDKAIELLASACQELHSQKNSVLFRKTYHMKEIEASSQLLASLCTCLQHAKTLYDWRQPMEAGQYSLFPSDDHSPYEILRQTEDINQYCFYGRHLGFQFCHDMKKILKALLLGMASFSEIFYANGTLLGRCTNSIQYLVDPDARARRIVTISKHADISFCKAFWHLNESDLMLSLPQLVMPSVAINQIITIPPDDLECTTLTGSVIKIPIPNSHIGKKPIRVRLISSKRRIGMVGSGSVKGQLAEQSECLIIHCHGGGFVAQSSRSHESYLRTWTTELDTPILSIDYSLAPEAPYPRALEEVLYAYVWALKHADSLLGSTAKRIVFAGDSAGANLNLVTAIRCLELDIRPPDGIFMAYSPTLLDFVMSPARLLCLTDPILPFGFLTRCLKAYAAADPAEEPSEKDLDDELVELDKSDTESFAEVSAGSDLIALALSPTGDEDENSQKLPSLPSDATLNSVSSTEVDTVQDMCKNSKLGSSAPILNDTTSRESDGPDDPKSWSFFGWSSHRNNGKKQRHLDLKPGRSVSEEFMFEIPKDSHLSPYRTPDSLLQRLPPVKILTLELDPCLDDCVMFAKKLKHLGKSISLDILSGLPHGFLNFSVFSKEAYGGSLLCAKRIQELLET</sequence>